<sequence length="186" mass="22532">MQTISQICQYLINTSFIHTRMIFFDKYIYYFYFFISTYSEITLILQLSIFLPIHIANNLNFVFKTYYSHQQIFVQLYQLNIETLWIKTYLQHPINYDILIFFVNFSQTLKNQTFIQHQNILLLLSKNSNNQQSIHSYCQLDIIGIMKIINLYINLYFKVTQFTNIIDYHMNLPIIVIDCLYITELH</sequence>
<name>A0E8B5_PARTE</name>
<evidence type="ECO:0000313" key="3">
    <source>
        <dbReference type="Proteomes" id="UP000000600"/>
    </source>
</evidence>
<keyword evidence="3" id="KW-1185">Reference proteome</keyword>
<accession>A0E8B5</accession>
<reference evidence="2 3" key="1">
    <citation type="journal article" date="2006" name="Nature">
        <title>Global trends of whole-genome duplications revealed by the ciliate Paramecium tetraurelia.</title>
        <authorList>
            <consortium name="Genoscope"/>
            <person name="Aury J.-M."/>
            <person name="Jaillon O."/>
            <person name="Duret L."/>
            <person name="Noel B."/>
            <person name="Jubin C."/>
            <person name="Porcel B.M."/>
            <person name="Segurens B."/>
            <person name="Daubin V."/>
            <person name="Anthouard V."/>
            <person name="Aiach N."/>
            <person name="Arnaiz O."/>
            <person name="Billaut A."/>
            <person name="Beisson J."/>
            <person name="Blanc I."/>
            <person name="Bouhouche K."/>
            <person name="Camara F."/>
            <person name="Duharcourt S."/>
            <person name="Guigo R."/>
            <person name="Gogendeau D."/>
            <person name="Katinka M."/>
            <person name="Keller A.-M."/>
            <person name="Kissmehl R."/>
            <person name="Klotz C."/>
            <person name="Koll F."/>
            <person name="Le Moue A."/>
            <person name="Lepere C."/>
            <person name="Malinsky S."/>
            <person name="Nowacki M."/>
            <person name="Nowak J.K."/>
            <person name="Plattner H."/>
            <person name="Poulain J."/>
            <person name="Ruiz F."/>
            <person name="Serrano V."/>
            <person name="Zagulski M."/>
            <person name="Dessen P."/>
            <person name="Betermier M."/>
            <person name="Weissenbach J."/>
            <person name="Scarpelli C."/>
            <person name="Schachter V."/>
            <person name="Sperling L."/>
            <person name="Meyer E."/>
            <person name="Cohen J."/>
            <person name="Wincker P."/>
        </authorList>
    </citation>
    <scope>NUCLEOTIDE SEQUENCE [LARGE SCALE GENOMIC DNA]</scope>
    <source>
        <strain evidence="2 3">Stock d4-2</strain>
    </source>
</reference>
<keyword evidence="1" id="KW-0472">Membrane</keyword>
<evidence type="ECO:0000313" key="2">
    <source>
        <dbReference type="EMBL" id="CAK91532.1"/>
    </source>
</evidence>
<dbReference type="InParanoid" id="A0E8B5"/>
<evidence type="ECO:0008006" key="4">
    <source>
        <dbReference type="Google" id="ProtNLM"/>
    </source>
</evidence>
<feature type="transmembrane region" description="Helical" evidence="1">
    <location>
        <begin position="27"/>
        <end position="51"/>
    </location>
</feature>
<dbReference type="HOGENOM" id="CLU_1457176_0_0_1"/>
<dbReference type="AlphaFoldDB" id="A0E8B5"/>
<gene>
    <name evidence="2" type="ORF">GSPATT00024260001</name>
</gene>
<protein>
    <recommendedName>
        <fullName evidence="4">Transmembrane protein</fullName>
    </recommendedName>
</protein>
<keyword evidence="1" id="KW-0812">Transmembrane</keyword>
<dbReference type="GeneID" id="5044714"/>
<dbReference type="KEGG" id="ptm:GSPATT00024260001"/>
<dbReference type="Proteomes" id="UP000000600">
    <property type="component" value="Unassembled WGS sequence"/>
</dbReference>
<proteinExistence type="predicted"/>
<dbReference type="EMBL" id="CT868663">
    <property type="protein sequence ID" value="CAK91532.1"/>
    <property type="molecule type" value="Genomic_DNA"/>
</dbReference>
<keyword evidence="1" id="KW-1133">Transmembrane helix</keyword>
<evidence type="ECO:0000256" key="1">
    <source>
        <dbReference type="SAM" id="Phobius"/>
    </source>
</evidence>
<organism evidence="2 3">
    <name type="scientific">Paramecium tetraurelia</name>
    <dbReference type="NCBI Taxonomy" id="5888"/>
    <lineage>
        <taxon>Eukaryota</taxon>
        <taxon>Sar</taxon>
        <taxon>Alveolata</taxon>
        <taxon>Ciliophora</taxon>
        <taxon>Intramacronucleata</taxon>
        <taxon>Oligohymenophorea</taxon>
        <taxon>Peniculida</taxon>
        <taxon>Parameciidae</taxon>
        <taxon>Paramecium</taxon>
    </lineage>
</organism>
<dbReference type="RefSeq" id="XP_001458929.1">
    <property type="nucleotide sequence ID" value="XM_001458892.1"/>
</dbReference>